<feature type="chain" id="PRO_5027006114" evidence="2">
    <location>
        <begin position="20"/>
        <end position="51"/>
    </location>
</feature>
<dbReference type="PROSITE" id="PS51257">
    <property type="entry name" value="PROKAR_LIPOPROTEIN"/>
    <property type="match status" value="1"/>
</dbReference>
<feature type="region of interest" description="Disordered" evidence="1">
    <location>
        <begin position="21"/>
        <end position="51"/>
    </location>
</feature>
<evidence type="ECO:0000313" key="3">
    <source>
        <dbReference type="EMBL" id="CAA9232437.1"/>
    </source>
</evidence>
<organism evidence="3">
    <name type="scientific">uncultured Acetobacteraceae bacterium</name>
    <dbReference type="NCBI Taxonomy" id="169975"/>
    <lineage>
        <taxon>Bacteria</taxon>
        <taxon>Pseudomonadati</taxon>
        <taxon>Pseudomonadota</taxon>
        <taxon>Alphaproteobacteria</taxon>
        <taxon>Acetobacterales</taxon>
        <taxon>Acetobacteraceae</taxon>
        <taxon>environmental samples</taxon>
    </lineage>
</organism>
<gene>
    <name evidence="3" type="ORF">AVDCRST_MAG08-1190</name>
</gene>
<protein>
    <submittedName>
        <fullName evidence="3">Uncharacterized protein</fullName>
    </submittedName>
</protein>
<accession>A0A6J4HS93</accession>
<dbReference type="EMBL" id="CADCTG010000116">
    <property type="protein sequence ID" value="CAA9232437.1"/>
    <property type="molecule type" value="Genomic_DNA"/>
</dbReference>
<reference evidence="3" key="1">
    <citation type="submission" date="2020-02" db="EMBL/GenBank/DDBJ databases">
        <authorList>
            <person name="Meier V. D."/>
        </authorList>
    </citation>
    <scope>NUCLEOTIDE SEQUENCE</scope>
    <source>
        <strain evidence="3">AVDCRST_MAG08</strain>
    </source>
</reference>
<keyword evidence="2" id="KW-0732">Signal</keyword>
<evidence type="ECO:0000256" key="1">
    <source>
        <dbReference type="SAM" id="MobiDB-lite"/>
    </source>
</evidence>
<dbReference type="AlphaFoldDB" id="A0A6J4HS93"/>
<evidence type="ECO:0000256" key="2">
    <source>
        <dbReference type="SAM" id="SignalP"/>
    </source>
</evidence>
<proteinExistence type="predicted"/>
<sequence>MPRGAAVLLPLLVLLAAGACGSAPPPSARTDVERGTALPPPGFNAATTVRR</sequence>
<feature type="signal peptide" evidence="2">
    <location>
        <begin position="1"/>
        <end position="19"/>
    </location>
</feature>
<name>A0A6J4HS93_9PROT</name>